<evidence type="ECO:0000259" key="1">
    <source>
        <dbReference type="Pfam" id="PF13157"/>
    </source>
</evidence>
<dbReference type="EMBL" id="FNPI01000001">
    <property type="protein sequence ID" value="SDY17743.1"/>
    <property type="molecule type" value="Genomic_DNA"/>
</dbReference>
<name>A0A1H3HQJ6_9BACI</name>
<protein>
    <recommendedName>
        <fullName evidence="1">Endospore appendages core domain-containing protein</fullName>
    </recommendedName>
</protein>
<gene>
    <name evidence="2" type="ORF">SAMN05421736_101582</name>
</gene>
<evidence type="ECO:0000313" key="2">
    <source>
        <dbReference type="EMBL" id="SDY17743.1"/>
    </source>
</evidence>
<organism evidence="2 3">
    <name type="scientific">Evansella caseinilytica</name>
    <dbReference type="NCBI Taxonomy" id="1503961"/>
    <lineage>
        <taxon>Bacteria</taxon>
        <taxon>Bacillati</taxon>
        <taxon>Bacillota</taxon>
        <taxon>Bacilli</taxon>
        <taxon>Bacillales</taxon>
        <taxon>Bacillaceae</taxon>
        <taxon>Evansella</taxon>
    </lineage>
</organism>
<reference evidence="3" key="1">
    <citation type="submission" date="2016-10" db="EMBL/GenBank/DDBJ databases">
        <authorList>
            <person name="Varghese N."/>
            <person name="Submissions S."/>
        </authorList>
    </citation>
    <scope>NUCLEOTIDE SEQUENCE [LARGE SCALE GENOMIC DNA]</scope>
    <source>
        <strain evidence="3">SP</strain>
    </source>
</reference>
<dbReference type="OrthoDB" id="2608125at2"/>
<dbReference type="AlphaFoldDB" id="A0A1H3HQJ6"/>
<dbReference type="STRING" id="1503961.SAMN05421736_101582"/>
<dbReference type="InterPro" id="IPR025055">
    <property type="entry name" value="Ena_core"/>
</dbReference>
<dbReference type="Pfam" id="PF13157">
    <property type="entry name" value="Enas"/>
    <property type="match status" value="1"/>
</dbReference>
<accession>A0A1H3HQJ6</accession>
<keyword evidence="3" id="KW-1185">Reference proteome</keyword>
<sequence length="119" mass="12657">MGCSSGSTICCGVKGQLVQDCVECRWTVFNQVPLMIYQANQTVSASGFVEVTNATPGMDEITVTFSIDNAIVSQATLSANQCFAFSVVGFDTIMLQGDAVSEAESAVGKFCLTPRYEAF</sequence>
<dbReference type="Proteomes" id="UP000198935">
    <property type="component" value="Unassembled WGS sequence"/>
</dbReference>
<evidence type="ECO:0000313" key="3">
    <source>
        <dbReference type="Proteomes" id="UP000198935"/>
    </source>
</evidence>
<feature type="domain" description="Endospore appendages core" evidence="1">
    <location>
        <begin position="9"/>
        <end position="117"/>
    </location>
</feature>
<proteinExistence type="predicted"/>